<comment type="caution">
    <text evidence="3">The sequence shown here is derived from an EMBL/GenBank/DDBJ whole genome shotgun (WGS) entry which is preliminary data.</text>
</comment>
<keyword evidence="3" id="KW-0378">Hydrolase</keyword>
<proteinExistence type="predicted"/>
<evidence type="ECO:0000259" key="2">
    <source>
        <dbReference type="PROSITE" id="PS51903"/>
    </source>
</evidence>
<gene>
    <name evidence="3" type="ORF">GD627_14985</name>
</gene>
<keyword evidence="4" id="KW-1185">Reference proteome</keyword>
<dbReference type="InterPro" id="IPR004176">
    <property type="entry name" value="Clp_R_N"/>
</dbReference>
<keyword evidence="3" id="KW-0645">Protease</keyword>
<dbReference type="AlphaFoldDB" id="A0A5N6MGT0"/>
<evidence type="ECO:0000313" key="3">
    <source>
        <dbReference type="EMBL" id="KAD3456011.1"/>
    </source>
</evidence>
<reference evidence="3 4" key="1">
    <citation type="submission" date="2019-08" db="EMBL/GenBank/DDBJ databases">
        <title>Arthrobacter sp. nov., isolated from plateau pika and Tibetan wild ass.</title>
        <authorList>
            <person name="Ge Y."/>
        </authorList>
    </citation>
    <scope>NUCLEOTIDE SEQUENCE [LARGE SCALE GENOMIC DNA]</scope>
    <source>
        <strain evidence="3 4">785</strain>
    </source>
</reference>
<dbReference type="GO" id="GO:0008233">
    <property type="term" value="F:peptidase activity"/>
    <property type="evidence" value="ECO:0007669"/>
    <property type="project" value="UniProtKB-KW"/>
</dbReference>
<dbReference type="EMBL" id="VTFX01000006">
    <property type="protein sequence ID" value="KAD3456011.1"/>
    <property type="molecule type" value="Genomic_DNA"/>
</dbReference>
<dbReference type="Proteomes" id="UP000326852">
    <property type="component" value="Unassembled WGS sequence"/>
</dbReference>
<dbReference type="SUPFAM" id="SSF81923">
    <property type="entry name" value="Double Clp-N motif"/>
    <property type="match status" value="2"/>
</dbReference>
<evidence type="ECO:0000256" key="1">
    <source>
        <dbReference type="PROSITE-ProRule" id="PRU01251"/>
    </source>
</evidence>
<dbReference type="RefSeq" id="WP_152273206.1">
    <property type="nucleotide sequence ID" value="NZ_VTFX01000006.1"/>
</dbReference>
<organism evidence="3 4">
    <name type="scientific">Arthrobacter yangruifuii</name>
    <dbReference type="NCBI Taxonomy" id="2606616"/>
    <lineage>
        <taxon>Bacteria</taxon>
        <taxon>Bacillati</taxon>
        <taxon>Actinomycetota</taxon>
        <taxon>Actinomycetes</taxon>
        <taxon>Micrococcales</taxon>
        <taxon>Micrococcaceae</taxon>
        <taxon>Arthrobacter</taxon>
    </lineage>
</organism>
<accession>A0A5N6MGT0</accession>
<dbReference type="Gene3D" id="1.10.1780.10">
    <property type="entry name" value="Clp, N-terminal domain"/>
    <property type="match status" value="2"/>
</dbReference>
<dbReference type="GO" id="GO:0006508">
    <property type="term" value="P:proteolysis"/>
    <property type="evidence" value="ECO:0007669"/>
    <property type="project" value="UniProtKB-KW"/>
</dbReference>
<feature type="domain" description="Clp R" evidence="2">
    <location>
        <begin position="2"/>
        <end position="192"/>
    </location>
</feature>
<sequence>MFERFTQQARQSVVLTQEEARTLEATQILPVHVLIGAVSAVETSTPRLASVLAECGLTSAQLRADLRAVGPDSGYDDAAALESVGIDLDEVRRAVDAQFGEGTLDAAAGPAPRRRHLFDSLKGGHLPFSSGAKAVLTNSLRESTARKDGYIGTEHLLLGILRGADPAALSLISRHVGPEDLRGRILGTMDAAA</sequence>
<evidence type="ECO:0000313" key="4">
    <source>
        <dbReference type="Proteomes" id="UP000326852"/>
    </source>
</evidence>
<dbReference type="PROSITE" id="PS51903">
    <property type="entry name" value="CLP_R"/>
    <property type="match status" value="1"/>
</dbReference>
<protein>
    <submittedName>
        <fullName evidence="3">Clp protease</fullName>
    </submittedName>
</protein>
<keyword evidence="1" id="KW-0677">Repeat</keyword>
<dbReference type="InterPro" id="IPR036628">
    <property type="entry name" value="Clp_N_dom_sf"/>
</dbReference>
<dbReference type="Pfam" id="PF02861">
    <property type="entry name" value="Clp_N"/>
    <property type="match status" value="2"/>
</dbReference>
<name>A0A5N6MGT0_9MICC</name>